<sequence length="296" mass="32632">MPTGFKGFEEPADWLTFDEIERLVAAFARLGVGRIRLTGGEPLLRRGISDLAARLKALPGLRDLSLSTNATQLVKHAKALRAAGVDRLNISLDTLDGACNKHITGRDTFNAVMAGIHAARDEGFAPIKLNMVAMKGVNDHEIERMAEFAMEHGFILRLIEAMPMGATGRNAQYLDLGPVRDRLVARYGMRAETHELGGGPARYWTTADGRGQIGFITPISQHFCATCNRVRLAVDGTLYMCLGQEERYEFRPLLRDGVSDAELEAAIREAIELKPERHEFLEAPGKIIRFMSQTGG</sequence>
<keyword evidence="3" id="KW-0479">Metal-binding</keyword>
<dbReference type="GO" id="GO:0051539">
    <property type="term" value="F:4 iron, 4 sulfur cluster binding"/>
    <property type="evidence" value="ECO:0007669"/>
    <property type="project" value="UniProtKB-KW"/>
</dbReference>
<dbReference type="InterPro" id="IPR058240">
    <property type="entry name" value="rSAM_sf"/>
</dbReference>
<evidence type="ECO:0000256" key="9">
    <source>
        <dbReference type="ARBA" id="ARBA00023239"/>
    </source>
</evidence>
<evidence type="ECO:0000313" key="11">
    <source>
        <dbReference type="EMBL" id="KPC53542.1"/>
    </source>
</evidence>
<accession>A0A0N0XJF7</accession>
<gene>
    <name evidence="11" type="primary">moaA</name>
    <name evidence="11" type="ORF">WG78_08475</name>
</gene>
<keyword evidence="5" id="KW-0408">Iron</keyword>
<dbReference type="GO" id="GO:0046872">
    <property type="term" value="F:metal ion binding"/>
    <property type="evidence" value="ECO:0007669"/>
    <property type="project" value="UniProtKB-KW"/>
</dbReference>
<keyword evidence="6" id="KW-0411">Iron-sulfur</keyword>
<keyword evidence="12" id="KW-1185">Reference proteome</keyword>
<evidence type="ECO:0000313" key="12">
    <source>
        <dbReference type="Proteomes" id="UP000037939"/>
    </source>
</evidence>
<dbReference type="SUPFAM" id="SSF102114">
    <property type="entry name" value="Radical SAM enzymes"/>
    <property type="match status" value="1"/>
</dbReference>
<reference evidence="11 12" key="1">
    <citation type="submission" date="2015-07" db="EMBL/GenBank/DDBJ databases">
        <title>Draft genome sequence of the Amantichitinum ursilacus IGB-41, a new chitin-degrading bacterium.</title>
        <authorList>
            <person name="Kirstahler P."/>
            <person name="Guenther M."/>
            <person name="Grumaz C."/>
            <person name="Rupp S."/>
            <person name="Zibek S."/>
            <person name="Sohn K."/>
        </authorList>
    </citation>
    <scope>NUCLEOTIDE SEQUENCE [LARGE SCALE GENOMIC DNA]</scope>
    <source>
        <strain evidence="11 12">IGB-41</strain>
    </source>
</reference>
<dbReference type="InterPro" id="IPR013785">
    <property type="entry name" value="Aldolase_TIM"/>
</dbReference>
<name>A0A0N0XJF7_9NEIS</name>
<keyword evidence="7" id="KW-0342">GTP-binding</keyword>
<dbReference type="CDD" id="cd01335">
    <property type="entry name" value="Radical_SAM"/>
    <property type="match status" value="1"/>
</dbReference>
<dbReference type="CDD" id="cd21117">
    <property type="entry name" value="Twitch_MoaA"/>
    <property type="match status" value="1"/>
</dbReference>
<evidence type="ECO:0000256" key="6">
    <source>
        <dbReference type="ARBA" id="ARBA00023014"/>
    </source>
</evidence>
<keyword evidence="9 11" id="KW-0456">Lyase</keyword>
<dbReference type="Pfam" id="PF04055">
    <property type="entry name" value="Radical_SAM"/>
    <property type="match status" value="1"/>
</dbReference>
<dbReference type="PATRIC" id="fig|857265.3.peg.1738"/>
<evidence type="ECO:0000256" key="2">
    <source>
        <dbReference type="ARBA" id="ARBA00022691"/>
    </source>
</evidence>
<evidence type="ECO:0000256" key="7">
    <source>
        <dbReference type="ARBA" id="ARBA00023134"/>
    </source>
</evidence>
<dbReference type="PANTHER" id="PTHR22960">
    <property type="entry name" value="MOLYBDOPTERIN COFACTOR SYNTHESIS PROTEIN A"/>
    <property type="match status" value="1"/>
</dbReference>
<dbReference type="GO" id="GO:0061798">
    <property type="term" value="F:GTP 3',8'-cyclase activity"/>
    <property type="evidence" value="ECO:0007669"/>
    <property type="project" value="TreeGrafter"/>
</dbReference>
<feature type="domain" description="Radical SAM core" evidence="10">
    <location>
        <begin position="1"/>
        <end position="200"/>
    </location>
</feature>
<dbReference type="InterPro" id="IPR007197">
    <property type="entry name" value="rSAM"/>
</dbReference>
<evidence type="ECO:0000256" key="1">
    <source>
        <dbReference type="ARBA" id="ARBA00001966"/>
    </source>
</evidence>
<dbReference type="Gene3D" id="3.20.20.70">
    <property type="entry name" value="Aldolase class I"/>
    <property type="match status" value="1"/>
</dbReference>
<dbReference type="GO" id="GO:0061799">
    <property type="term" value="F:cyclic pyranopterin monophosphate synthase activity"/>
    <property type="evidence" value="ECO:0007669"/>
    <property type="project" value="TreeGrafter"/>
</dbReference>
<dbReference type="PANTHER" id="PTHR22960:SF0">
    <property type="entry name" value="MOLYBDENUM COFACTOR BIOSYNTHESIS PROTEIN 1"/>
    <property type="match status" value="1"/>
</dbReference>
<keyword evidence="4" id="KW-0547">Nucleotide-binding</keyword>
<dbReference type="GO" id="GO:0005525">
    <property type="term" value="F:GTP binding"/>
    <property type="evidence" value="ECO:0007669"/>
    <property type="project" value="UniProtKB-KW"/>
</dbReference>
<dbReference type="Proteomes" id="UP000037939">
    <property type="component" value="Unassembled WGS sequence"/>
</dbReference>
<organism evidence="11 12">
    <name type="scientific">Amantichitinum ursilacus</name>
    <dbReference type="NCBI Taxonomy" id="857265"/>
    <lineage>
        <taxon>Bacteria</taxon>
        <taxon>Pseudomonadati</taxon>
        <taxon>Pseudomonadota</taxon>
        <taxon>Betaproteobacteria</taxon>
        <taxon>Neisseriales</taxon>
        <taxon>Chitinibacteraceae</taxon>
        <taxon>Amantichitinum</taxon>
    </lineage>
</organism>
<keyword evidence="2" id="KW-0949">S-adenosyl-L-methionine</keyword>
<keyword evidence="8" id="KW-0501">Molybdenum cofactor biosynthesis</keyword>
<evidence type="ECO:0000256" key="5">
    <source>
        <dbReference type="ARBA" id="ARBA00023004"/>
    </source>
</evidence>
<dbReference type="GO" id="GO:0006777">
    <property type="term" value="P:Mo-molybdopterin cofactor biosynthetic process"/>
    <property type="evidence" value="ECO:0007669"/>
    <property type="project" value="UniProtKB-KW"/>
</dbReference>
<dbReference type="NCBIfam" id="TIGR02666">
    <property type="entry name" value="moaA"/>
    <property type="match status" value="1"/>
</dbReference>
<dbReference type="STRING" id="857265.WG78_08475"/>
<dbReference type="InterPro" id="IPR010505">
    <property type="entry name" value="MoaA_twitch"/>
</dbReference>
<dbReference type="AlphaFoldDB" id="A0A0N0XJF7"/>
<comment type="cofactor">
    <cofactor evidence="1">
        <name>[4Fe-4S] cluster</name>
        <dbReference type="ChEBI" id="CHEBI:49883"/>
    </cofactor>
</comment>
<dbReference type="InterPro" id="IPR050105">
    <property type="entry name" value="MoCo_biosynth_MoaA/MoaC"/>
</dbReference>
<evidence type="ECO:0000256" key="3">
    <source>
        <dbReference type="ARBA" id="ARBA00022723"/>
    </source>
</evidence>
<comment type="caution">
    <text evidence="11">The sequence shown here is derived from an EMBL/GenBank/DDBJ whole genome shotgun (WGS) entry which is preliminary data.</text>
</comment>
<dbReference type="EC" id="4.1.99.18" evidence="11"/>
<dbReference type="EMBL" id="LAQT01000006">
    <property type="protein sequence ID" value="KPC53542.1"/>
    <property type="molecule type" value="Genomic_DNA"/>
</dbReference>
<dbReference type="PROSITE" id="PS51918">
    <property type="entry name" value="RADICAL_SAM"/>
    <property type="match status" value="1"/>
</dbReference>
<evidence type="ECO:0000256" key="8">
    <source>
        <dbReference type="ARBA" id="ARBA00023150"/>
    </source>
</evidence>
<proteinExistence type="predicted"/>
<evidence type="ECO:0000259" key="10">
    <source>
        <dbReference type="PROSITE" id="PS51918"/>
    </source>
</evidence>
<evidence type="ECO:0000256" key="4">
    <source>
        <dbReference type="ARBA" id="ARBA00022741"/>
    </source>
</evidence>
<protein>
    <submittedName>
        <fullName evidence="11">Cyclic pyranopterin monophosphate synthase</fullName>
        <ecNumber evidence="11">4.1.99.18</ecNumber>
    </submittedName>
</protein>
<dbReference type="Pfam" id="PF06463">
    <property type="entry name" value="Mob_synth_C"/>
    <property type="match status" value="1"/>
</dbReference>
<dbReference type="InterPro" id="IPR013483">
    <property type="entry name" value="MoaA"/>
</dbReference>